<feature type="binding site" evidence="2">
    <location>
        <position position="56"/>
    </location>
    <ligand>
        <name>Fe cation</name>
        <dbReference type="ChEBI" id="CHEBI:24875"/>
    </ligand>
</feature>
<dbReference type="RefSeq" id="WP_077448760.1">
    <property type="nucleotide sequence ID" value="NZ_FUGD01000083.1"/>
</dbReference>
<dbReference type="InterPro" id="IPR012093">
    <property type="entry name" value="Pirin"/>
</dbReference>
<dbReference type="OrthoDB" id="9780903at2"/>
<dbReference type="InterPro" id="IPR014710">
    <property type="entry name" value="RmlC-like_jellyroll"/>
</dbReference>
<dbReference type="CDD" id="cd02247">
    <property type="entry name" value="cupin_pirin_C"/>
    <property type="match status" value="1"/>
</dbReference>
<dbReference type="Pfam" id="PF02678">
    <property type="entry name" value="Pirin"/>
    <property type="match status" value="1"/>
</dbReference>
<keyword evidence="2" id="KW-0479">Metal-binding</keyword>
<dbReference type="SUPFAM" id="SSF51182">
    <property type="entry name" value="RmlC-like cupins"/>
    <property type="match status" value="1"/>
</dbReference>
<dbReference type="AlphaFoldDB" id="A0A1R4EFX4"/>
<comment type="similarity">
    <text evidence="1 3">Belongs to the pirin family.</text>
</comment>
<evidence type="ECO:0000313" key="7">
    <source>
        <dbReference type="Proteomes" id="UP000188169"/>
    </source>
</evidence>
<dbReference type="PANTHER" id="PTHR13903">
    <property type="entry name" value="PIRIN-RELATED"/>
    <property type="match status" value="1"/>
</dbReference>
<keyword evidence="2" id="KW-0408">Iron</keyword>
<feature type="binding site" evidence="2">
    <location>
        <position position="104"/>
    </location>
    <ligand>
        <name>Fe cation</name>
        <dbReference type="ChEBI" id="CHEBI:24875"/>
    </ligand>
</feature>
<dbReference type="PIRSF" id="PIRSF006232">
    <property type="entry name" value="Pirin"/>
    <property type="match status" value="1"/>
</dbReference>
<dbReference type="InterPro" id="IPR008778">
    <property type="entry name" value="Pirin_C_dom"/>
</dbReference>
<dbReference type="Pfam" id="PF05726">
    <property type="entry name" value="Pirin_C"/>
    <property type="match status" value="1"/>
</dbReference>
<evidence type="ECO:0000256" key="1">
    <source>
        <dbReference type="ARBA" id="ARBA00008416"/>
    </source>
</evidence>
<dbReference type="InterPro" id="IPR011051">
    <property type="entry name" value="RmlC_Cupin_sf"/>
</dbReference>
<evidence type="ECO:0000256" key="2">
    <source>
        <dbReference type="PIRSR" id="PIRSR006232-1"/>
    </source>
</evidence>
<dbReference type="GO" id="GO:0046872">
    <property type="term" value="F:metal ion binding"/>
    <property type="evidence" value="ECO:0007669"/>
    <property type="project" value="UniProtKB-KW"/>
</dbReference>
<evidence type="ECO:0000259" key="4">
    <source>
        <dbReference type="Pfam" id="PF02678"/>
    </source>
</evidence>
<feature type="domain" description="Pirin N-terminal" evidence="4">
    <location>
        <begin position="28"/>
        <end position="130"/>
    </location>
</feature>
<feature type="binding site" evidence="2">
    <location>
        <position position="106"/>
    </location>
    <ligand>
        <name>Fe cation</name>
        <dbReference type="ChEBI" id="CHEBI:24875"/>
    </ligand>
</feature>
<dbReference type="Gene3D" id="2.60.120.10">
    <property type="entry name" value="Jelly Rolls"/>
    <property type="match status" value="2"/>
</dbReference>
<organism evidence="6 7">
    <name type="scientific">Psychrobacter pasteurii</name>
    <dbReference type="NCBI Taxonomy" id="1945520"/>
    <lineage>
        <taxon>Bacteria</taxon>
        <taxon>Pseudomonadati</taxon>
        <taxon>Pseudomonadota</taxon>
        <taxon>Gammaproteobacteria</taxon>
        <taxon>Moraxellales</taxon>
        <taxon>Moraxellaceae</taxon>
        <taxon>Psychrobacter</taxon>
    </lineage>
</organism>
<sequence length="310" mass="34784">MKTEILDPRIADVGGIPIARLLPNKGKRPIGAWCFMDHAGPAEFGEDEDGMQVGRHPHINLQTFSWMIDGEVLHKDSIGNEQVITKNQVNVMTAGTGNDQGISHTEQSVFPDTGGSADAWRGMNMVQLWIALPTDQKIERNFHHYPKLPSWSTDSAEFVLTTGSYTTPEGDSYEAPTIQYTKLIGLDVHLVQDTEVELTLQPGFEYGILMVVDGVEYQGQQYEQNQLIRFDDISETTTIKVSGKKGTRFMLLGGEPLNQKVLLWWNFVADNKEDIELAIKDWNNNHPRFGNVDSELKRLEAPALPEGFKE</sequence>
<dbReference type="Proteomes" id="UP000188169">
    <property type="component" value="Unassembled WGS sequence"/>
</dbReference>
<dbReference type="PANTHER" id="PTHR13903:SF8">
    <property type="entry name" value="PIRIN"/>
    <property type="match status" value="1"/>
</dbReference>
<evidence type="ECO:0000259" key="5">
    <source>
        <dbReference type="Pfam" id="PF05726"/>
    </source>
</evidence>
<evidence type="ECO:0000313" key="6">
    <source>
        <dbReference type="EMBL" id="SJM37360.1"/>
    </source>
</evidence>
<feature type="domain" description="Pirin C-terminal" evidence="5">
    <location>
        <begin position="186"/>
        <end position="285"/>
    </location>
</feature>
<keyword evidence="7" id="KW-1185">Reference proteome</keyword>
<reference evidence="7" key="1">
    <citation type="submission" date="2017-02" db="EMBL/GenBank/DDBJ databases">
        <authorList>
            <person name="Mornico D."/>
        </authorList>
    </citation>
    <scope>NUCLEOTIDE SEQUENCE [LARGE SCALE GENOMIC DNA]</scope>
</reference>
<dbReference type="STRING" id="1945520.A1019T_01332"/>
<dbReference type="EMBL" id="FUGD01000083">
    <property type="protein sequence ID" value="SJM37360.1"/>
    <property type="molecule type" value="Genomic_DNA"/>
</dbReference>
<feature type="binding site" evidence="2">
    <location>
        <position position="58"/>
    </location>
    <ligand>
        <name>Fe cation</name>
        <dbReference type="ChEBI" id="CHEBI:24875"/>
    </ligand>
</feature>
<dbReference type="InterPro" id="IPR003829">
    <property type="entry name" value="Pirin_N_dom"/>
</dbReference>
<name>A0A1R4EFX4_9GAMM</name>
<protein>
    <submittedName>
        <fullName evidence="6">Pirin</fullName>
    </submittedName>
</protein>
<gene>
    <name evidence="6" type="ORF">A1019T_01332</name>
</gene>
<comment type="cofactor">
    <cofactor evidence="2">
        <name>Fe cation</name>
        <dbReference type="ChEBI" id="CHEBI:24875"/>
    </cofactor>
    <text evidence="2">Binds 1 Fe cation per subunit.</text>
</comment>
<accession>A0A1R4EFX4</accession>
<proteinExistence type="inferred from homology"/>
<evidence type="ECO:0000256" key="3">
    <source>
        <dbReference type="RuleBase" id="RU003457"/>
    </source>
</evidence>